<organism evidence="1 2">
    <name type="scientific">Trypanosoma theileri</name>
    <dbReference type="NCBI Taxonomy" id="67003"/>
    <lineage>
        <taxon>Eukaryota</taxon>
        <taxon>Discoba</taxon>
        <taxon>Euglenozoa</taxon>
        <taxon>Kinetoplastea</taxon>
        <taxon>Metakinetoplastina</taxon>
        <taxon>Trypanosomatida</taxon>
        <taxon>Trypanosomatidae</taxon>
        <taxon>Trypanosoma</taxon>
    </lineage>
</organism>
<sequence>MLIHLQQCKHHCRVCVDQGEYCTSQSRESVTEWDYILTVVVKLIDLFHYYFESINIVDFNENNGVGLSLCVEGFGVELKRSIPPQLLTWKTVGKSSAQKKKYDKSSSWLLDLMTTHL</sequence>
<dbReference type="EMBL" id="NBCO01000021">
    <property type="protein sequence ID" value="ORC87689.1"/>
    <property type="molecule type" value="Genomic_DNA"/>
</dbReference>
<name>A0A1X0NU27_9TRYP</name>
<evidence type="ECO:0000313" key="1">
    <source>
        <dbReference type="EMBL" id="ORC87689.1"/>
    </source>
</evidence>
<gene>
    <name evidence="1" type="ORF">TM35_000212950</name>
</gene>
<dbReference type="Proteomes" id="UP000192257">
    <property type="component" value="Unassembled WGS sequence"/>
</dbReference>
<accession>A0A1X0NU27</accession>
<comment type="caution">
    <text evidence="1">The sequence shown here is derived from an EMBL/GenBank/DDBJ whole genome shotgun (WGS) entry which is preliminary data.</text>
</comment>
<keyword evidence="2" id="KW-1185">Reference proteome</keyword>
<dbReference type="VEuPathDB" id="TriTrypDB:TM35_000212950"/>
<protein>
    <submittedName>
        <fullName evidence="1">Uncharacterized protein</fullName>
    </submittedName>
</protein>
<evidence type="ECO:0000313" key="2">
    <source>
        <dbReference type="Proteomes" id="UP000192257"/>
    </source>
</evidence>
<dbReference type="GeneID" id="39986925"/>
<dbReference type="AlphaFoldDB" id="A0A1X0NU27"/>
<reference evidence="1 2" key="1">
    <citation type="submission" date="2017-03" db="EMBL/GenBank/DDBJ databases">
        <title>An alternative strategy for trypanosome survival in the mammalian bloodstream revealed through genome and transcriptome analysis of the ubiquitous bovine parasite Trypanosoma (Megatrypanum) theileri.</title>
        <authorList>
            <person name="Kelly S."/>
            <person name="Ivens A."/>
            <person name="Mott A."/>
            <person name="O'Neill E."/>
            <person name="Emms D."/>
            <person name="Macleod O."/>
            <person name="Voorheis P."/>
            <person name="Matthews J."/>
            <person name="Matthews K."/>
            <person name="Carrington M."/>
        </authorList>
    </citation>
    <scope>NUCLEOTIDE SEQUENCE [LARGE SCALE GENOMIC DNA]</scope>
    <source>
        <strain evidence="1">Edinburgh</strain>
    </source>
</reference>
<proteinExistence type="predicted"/>
<dbReference type="RefSeq" id="XP_028881755.1">
    <property type="nucleotide sequence ID" value="XM_029027145.1"/>
</dbReference>